<feature type="DNA-binding region" description="H-T-H motif" evidence="4">
    <location>
        <begin position="34"/>
        <end position="53"/>
    </location>
</feature>
<accession>A0A9X2Z7P7</accession>
<dbReference type="PANTHER" id="PTHR30055:SF238">
    <property type="entry name" value="MYCOFACTOCIN BIOSYNTHESIS TRANSCRIPTIONAL REGULATOR MFTR-RELATED"/>
    <property type="match status" value="1"/>
</dbReference>
<evidence type="ECO:0000256" key="3">
    <source>
        <dbReference type="ARBA" id="ARBA00023163"/>
    </source>
</evidence>
<dbReference type="InterPro" id="IPR023772">
    <property type="entry name" value="DNA-bd_HTH_TetR-type_CS"/>
</dbReference>
<evidence type="ECO:0000259" key="5">
    <source>
        <dbReference type="PROSITE" id="PS50977"/>
    </source>
</evidence>
<evidence type="ECO:0000256" key="4">
    <source>
        <dbReference type="PROSITE-ProRule" id="PRU00335"/>
    </source>
</evidence>
<dbReference type="InterPro" id="IPR036271">
    <property type="entry name" value="Tet_transcr_reg_TetR-rel_C_sf"/>
</dbReference>
<feature type="domain" description="HTH tetR-type" evidence="5">
    <location>
        <begin position="11"/>
        <end position="71"/>
    </location>
</feature>
<dbReference type="Proteomes" id="UP001141629">
    <property type="component" value="Unassembled WGS sequence"/>
</dbReference>
<dbReference type="InterPro" id="IPR050109">
    <property type="entry name" value="HTH-type_TetR-like_transc_reg"/>
</dbReference>
<dbReference type="SUPFAM" id="SSF46689">
    <property type="entry name" value="Homeodomain-like"/>
    <property type="match status" value="1"/>
</dbReference>
<dbReference type="GO" id="GO:0003700">
    <property type="term" value="F:DNA-binding transcription factor activity"/>
    <property type="evidence" value="ECO:0007669"/>
    <property type="project" value="TreeGrafter"/>
</dbReference>
<dbReference type="Gene3D" id="1.10.357.10">
    <property type="entry name" value="Tetracycline Repressor, domain 2"/>
    <property type="match status" value="1"/>
</dbReference>
<evidence type="ECO:0000313" key="7">
    <source>
        <dbReference type="Proteomes" id="UP001141629"/>
    </source>
</evidence>
<keyword evidence="2 4" id="KW-0238">DNA-binding</keyword>
<dbReference type="InterPro" id="IPR001647">
    <property type="entry name" value="HTH_TetR"/>
</dbReference>
<dbReference type="PANTHER" id="PTHR30055">
    <property type="entry name" value="HTH-TYPE TRANSCRIPTIONAL REGULATOR RUTR"/>
    <property type="match status" value="1"/>
</dbReference>
<name>A0A9X2Z7P7_9MYCO</name>
<evidence type="ECO:0000256" key="1">
    <source>
        <dbReference type="ARBA" id="ARBA00023015"/>
    </source>
</evidence>
<gene>
    <name evidence="6" type="ORF">H7K45_25050</name>
</gene>
<evidence type="ECO:0000313" key="6">
    <source>
        <dbReference type="EMBL" id="MCV7423826.1"/>
    </source>
</evidence>
<reference evidence="6" key="1">
    <citation type="submission" date="2020-07" db="EMBL/GenBank/DDBJ databases">
        <authorList>
            <person name="Pettersson B.M.F."/>
            <person name="Behra P.R.K."/>
            <person name="Ramesh M."/>
            <person name="Das S."/>
            <person name="Dasgupta S."/>
            <person name="Kirsebom L.A."/>
        </authorList>
    </citation>
    <scope>NUCLEOTIDE SEQUENCE</scope>
    <source>
        <strain evidence="6">DSM 44838</strain>
    </source>
</reference>
<keyword evidence="3" id="KW-0804">Transcription</keyword>
<comment type="caution">
    <text evidence="6">The sequence shown here is derived from an EMBL/GenBank/DDBJ whole genome shotgun (WGS) entry which is preliminary data.</text>
</comment>
<keyword evidence="7" id="KW-1185">Reference proteome</keyword>
<organism evidence="6 7">
    <name type="scientific">Mycobacterium yunnanensis</name>
    <dbReference type="NCBI Taxonomy" id="368477"/>
    <lineage>
        <taxon>Bacteria</taxon>
        <taxon>Bacillati</taxon>
        <taxon>Actinomycetota</taxon>
        <taxon>Actinomycetes</taxon>
        <taxon>Mycobacteriales</taxon>
        <taxon>Mycobacteriaceae</taxon>
        <taxon>Mycobacterium</taxon>
    </lineage>
</organism>
<keyword evidence="1" id="KW-0805">Transcription regulation</keyword>
<dbReference type="EMBL" id="JACKVK010000013">
    <property type="protein sequence ID" value="MCV7423826.1"/>
    <property type="molecule type" value="Genomic_DNA"/>
</dbReference>
<evidence type="ECO:0000256" key="2">
    <source>
        <dbReference type="ARBA" id="ARBA00023125"/>
    </source>
</evidence>
<reference evidence="6" key="2">
    <citation type="journal article" date="2022" name="BMC Genomics">
        <title>Comparative genome analysis of mycobacteria focusing on tRNA and non-coding RNA.</title>
        <authorList>
            <person name="Behra P.R.K."/>
            <person name="Pettersson B.M.F."/>
            <person name="Ramesh M."/>
            <person name="Das S."/>
            <person name="Dasgupta S."/>
            <person name="Kirsebom L.A."/>
        </authorList>
    </citation>
    <scope>NUCLEOTIDE SEQUENCE</scope>
    <source>
        <strain evidence="6">DSM 44838</strain>
    </source>
</reference>
<dbReference type="PROSITE" id="PS50977">
    <property type="entry name" value="HTH_TETR_2"/>
    <property type="match status" value="1"/>
</dbReference>
<proteinExistence type="predicted"/>
<dbReference type="RefSeq" id="WP_263999312.1">
    <property type="nucleotide sequence ID" value="NZ_JACKVK010000013.1"/>
</dbReference>
<dbReference type="InterPro" id="IPR009057">
    <property type="entry name" value="Homeodomain-like_sf"/>
</dbReference>
<dbReference type="PROSITE" id="PS01081">
    <property type="entry name" value="HTH_TETR_1"/>
    <property type="match status" value="1"/>
</dbReference>
<dbReference type="GO" id="GO:0000976">
    <property type="term" value="F:transcription cis-regulatory region binding"/>
    <property type="evidence" value="ECO:0007669"/>
    <property type="project" value="TreeGrafter"/>
</dbReference>
<dbReference type="AlphaFoldDB" id="A0A9X2Z7P7"/>
<protein>
    <submittedName>
        <fullName evidence="6">TetR/AcrR family transcriptional regulator</fullName>
    </submittedName>
</protein>
<dbReference type="Pfam" id="PF00440">
    <property type="entry name" value="TetR_N"/>
    <property type="match status" value="1"/>
</dbReference>
<sequence>MMSISNEGRSASVEGRILDAAADCVLAFGVDRVTLAEIARRATISRPTVYRRFPDTRSILAALLTARITRALDSVPSTGVGRVPLVERVVGVAQAIRWDDVVMSVLYQDPNLAMSYLSERLGTSQQMLLDTVAAEIRAAQDQGSVRSGDVRQLAVMCLLITQSTILAAHMVEAILPSDDLVAQLTLALNGYLAP</sequence>
<dbReference type="SUPFAM" id="SSF48498">
    <property type="entry name" value="Tetracyclin repressor-like, C-terminal domain"/>
    <property type="match status" value="1"/>
</dbReference>